<evidence type="ECO:0000313" key="3">
    <source>
        <dbReference type="Proteomes" id="UP001152321"/>
    </source>
</evidence>
<protein>
    <submittedName>
        <fullName evidence="2">Crp/Fnr family transcriptional regulator</fullName>
    </submittedName>
</protein>
<dbReference type="Gene3D" id="2.60.120.10">
    <property type="entry name" value="Jelly Rolls"/>
    <property type="match status" value="1"/>
</dbReference>
<accession>A0ABT6DPX3</accession>
<dbReference type="InterPro" id="IPR018490">
    <property type="entry name" value="cNMP-bd_dom_sf"/>
</dbReference>
<sequence length="190" mass="21932">MDAYTALKDSLAAYLPIPPDQWLQFVRYLNVRNLKADEVYYSQGQKYEEIGFVVKGLVYNFYSNDKGEEFVKNFVAEGSTVASYMSVVRELPAVYSCVAVEDTHLVTVKYSDLKKLYESHSCWERLGRLNAEECLFETEQREQQLLMMNATERYELFMKQNAALANRLPQYLIASYIGVSPVTLSRIRGK</sequence>
<dbReference type="InterPro" id="IPR000595">
    <property type="entry name" value="cNMP-bd_dom"/>
</dbReference>
<gene>
    <name evidence="2" type="ORF">NWE73_12480</name>
</gene>
<dbReference type="InterPro" id="IPR014710">
    <property type="entry name" value="RmlC-like_jellyroll"/>
</dbReference>
<comment type="caution">
    <text evidence="2">The sequence shown here is derived from an EMBL/GenBank/DDBJ whole genome shotgun (WGS) entry which is preliminary data.</text>
</comment>
<evidence type="ECO:0000313" key="2">
    <source>
        <dbReference type="EMBL" id="MDG0817188.1"/>
    </source>
</evidence>
<keyword evidence="3" id="KW-1185">Reference proteome</keyword>
<dbReference type="CDD" id="cd00038">
    <property type="entry name" value="CAP_ED"/>
    <property type="match status" value="1"/>
</dbReference>
<proteinExistence type="predicted"/>
<dbReference type="SUPFAM" id="SSF51206">
    <property type="entry name" value="cAMP-binding domain-like"/>
    <property type="match status" value="1"/>
</dbReference>
<organism evidence="2 3">
    <name type="scientific">Bdellovibrio svalbardensis</name>
    <dbReference type="NCBI Taxonomy" id="2972972"/>
    <lineage>
        <taxon>Bacteria</taxon>
        <taxon>Pseudomonadati</taxon>
        <taxon>Bdellovibrionota</taxon>
        <taxon>Bdellovibrionia</taxon>
        <taxon>Bdellovibrionales</taxon>
        <taxon>Pseudobdellovibrionaceae</taxon>
        <taxon>Bdellovibrio</taxon>
    </lineage>
</organism>
<dbReference type="RefSeq" id="WP_277578663.1">
    <property type="nucleotide sequence ID" value="NZ_JANRMI010000003.1"/>
</dbReference>
<dbReference type="EMBL" id="JANRMI010000003">
    <property type="protein sequence ID" value="MDG0817188.1"/>
    <property type="molecule type" value="Genomic_DNA"/>
</dbReference>
<dbReference type="Pfam" id="PF00027">
    <property type="entry name" value="cNMP_binding"/>
    <property type="match status" value="1"/>
</dbReference>
<dbReference type="Proteomes" id="UP001152321">
    <property type="component" value="Unassembled WGS sequence"/>
</dbReference>
<feature type="domain" description="Cyclic nucleotide-binding" evidence="1">
    <location>
        <begin position="32"/>
        <end position="120"/>
    </location>
</feature>
<evidence type="ECO:0000259" key="1">
    <source>
        <dbReference type="Pfam" id="PF00027"/>
    </source>
</evidence>
<reference evidence="2" key="1">
    <citation type="submission" date="2022-08" db="EMBL/GenBank/DDBJ databases">
        <title>Novel Bdellovibrio Species Isolated from Svalbard: Designation Bdellovibrio svalbardensis.</title>
        <authorList>
            <person name="Mitchell R.J."/>
            <person name="Choi S.Y."/>
        </authorList>
    </citation>
    <scope>NUCLEOTIDE SEQUENCE</scope>
    <source>
        <strain evidence="2">PAP01</strain>
    </source>
</reference>
<name>A0ABT6DPX3_9BACT</name>